<dbReference type="HAMAP" id="MF_01966">
    <property type="entry name" value="NADHX_epimerase"/>
    <property type="match status" value="1"/>
</dbReference>
<evidence type="ECO:0000256" key="14">
    <source>
        <dbReference type="ARBA" id="ARBA00025153"/>
    </source>
</evidence>
<dbReference type="EMBL" id="JAPDOD010000070">
    <property type="protein sequence ID" value="MDA0166602.1"/>
    <property type="molecule type" value="Genomic_DNA"/>
</dbReference>
<comment type="function">
    <text evidence="17">Catalyzes the dehydration of the S-form of NAD(P)HX at the expense of ADP, which is converted to AMP. Together with NAD(P)HX epimerase, which catalyzes the epimerization of the S- and R-forms, the enzyme allows the repair of both epimers of NAD(P)HX, a damaged form of NAD(P)H that is a result of enzymatic or heat-dependent hydration.</text>
</comment>
<feature type="binding site" evidence="17">
    <location>
        <position position="446"/>
    </location>
    <ligand>
        <name>AMP</name>
        <dbReference type="ChEBI" id="CHEBI:456215"/>
    </ligand>
</feature>
<dbReference type="NCBIfam" id="TIGR00196">
    <property type="entry name" value="yjeF_cterm"/>
    <property type="match status" value="1"/>
</dbReference>
<evidence type="ECO:0000256" key="12">
    <source>
        <dbReference type="ARBA" id="ARBA00023239"/>
    </source>
</evidence>
<comment type="similarity">
    <text evidence="3 19">In the N-terminal section; belongs to the NnrE/AIBP family.</text>
</comment>
<keyword evidence="11 18" id="KW-0413">Isomerase</keyword>
<dbReference type="InterPro" id="IPR000631">
    <property type="entry name" value="CARKD"/>
</dbReference>
<comment type="similarity">
    <text evidence="4 19">In the C-terminal section; belongs to the NnrD/CARKD family.</text>
</comment>
<evidence type="ECO:0000256" key="18">
    <source>
        <dbReference type="HAMAP-Rule" id="MF_01966"/>
    </source>
</evidence>
<comment type="similarity">
    <text evidence="18">Belongs to the NnrE/AIBP family.</text>
</comment>
<comment type="caution">
    <text evidence="22">The sequence shown here is derived from an EMBL/GenBank/DDBJ whole genome shotgun (WGS) entry which is preliminary data.</text>
</comment>
<feature type="binding site" evidence="17">
    <location>
        <position position="257"/>
    </location>
    <ligand>
        <name>(6S)-NADPHX</name>
        <dbReference type="ChEBI" id="CHEBI:64076"/>
    </ligand>
</feature>
<evidence type="ECO:0000256" key="4">
    <source>
        <dbReference type="ARBA" id="ARBA00009524"/>
    </source>
</evidence>
<comment type="caution">
    <text evidence="18">Lacks conserved residue(s) required for the propagation of feature annotation.</text>
</comment>
<name>A0A9X3N1N3_9ACTN</name>
<dbReference type="InterPro" id="IPR036652">
    <property type="entry name" value="YjeF_N_dom_sf"/>
</dbReference>
<dbReference type="SUPFAM" id="SSF64153">
    <property type="entry name" value="YjeF N-terminal domain-like"/>
    <property type="match status" value="1"/>
</dbReference>
<dbReference type="GO" id="GO:0110051">
    <property type="term" value="P:metabolite repair"/>
    <property type="evidence" value="ECO:0007669"/>
    <property type="project" value="TreeGrafter"/>
</dbReference>
<feature type="binding site" evidence="18">
    <location>
        <position position="158"/>
    </location>
    <ligand>
        <name>(6S)-NADPHX</name>
        <dbReference type="ChEBI" id="CHEBI:64076"/>
    </ligand>
</feature>
<dbReference type="InterPro" id="IPR030677">
    <property type="entry name" value="Nnr"/>
</dbReference>
<feature type="binding site" evidence="17">
    <location>
        <position position="328"/>
    </location>
    <ligand>
        <name>(6S)-NADPHX</name>
        <dbReference type="ChEBI" id="CHEBI:64076"/>
    </ligand>
</feature>
<feature type="binding site" evidence="18">
    <location>
        <position position="161"/>
    </location>
    <ligand>
        <name>K(+)</name>
        <dbReference type="ChEBI" id="CHEBI:29103"/>
    </ligand>
</feature>
<dbReference type="AlphaFoldDB" id="A0A9X3N1N3"/>
<evidence type="ECO:0000256" key="13">
    <source>
        <dbReference type="ARBA" id="ARBA00023268"/>
    </source>
</evidence>
<keyword evidence="5 18" id="KW-0479">Metal-binding</keyword>
<comment type="function">
    <text evidence="18">Catalyzes the epimerization of the S- and R-forms of NAD(P)HX, a damaged form of NAD(P)H that is a result of enzymatic or heat-dependent hydration. This is a prerequisite for the S-specific NAD(P)H-hydrate dehydratase to allow the repair of both epimers of NAD(P)HX.</text>
</comment>
<dbReference type="PIRSF" id="PIRSF017184">
    <property type="entry name" value="Nnr"/>
    <property type="match status" value="1"/>
</dbReference>
<comment type="catalytic activity">
    <reaction evidence="2 18 19">
        <text>(6R)-NADPHX = (6S)-NADPHX</text>
        <dbReference type="Rhea" id="RHEA:32227"/>
        <dbReference type="ChEBI" id="CHEBI:64076"/>
        <dbReference type="ChEBI" id="CHEBI:64077"/>
        <dbReference type="EC" id="5.1.99.6"/>
    </reaction>
</comment>
<comment type="subunit">
    <text evidence="17">Homotetramer.</text>
</comment>
<keyword evidence="8 17" id="KW-0521">NADP</keyword>
<comment type="catalytic activity">
    <reaction evidence="16 17 19">
        <text>(6S)-NADPHX + ADP = AMP + phosphate + NADPH + H(+)</text>
        <dbReference type="Rhea" id="RHEA:32235"/>
        <dbReference type="ChEBI" id="CHEBI:15378"/>
        <dbReference type="ChEBI" id="CHEBI:43474"/>
        <dbReference type="ChEBI" id="CHEBI:57783"/>
        <dbReference type="ChEBI" id="CHEBI:64076"/>
        <dbReference type="ChEBI" id="CHEBI:456215"/>
        <dbReference type="ChEBI" id="CHEBI:456216"/>
        <dbReference type="EC" id="4.2.1.136"/>
    </reaction>
</comment>
<dbReference type="EC" id="4.2.1.136" evidence="19"/>
<feature type="binding site" evidence="17">
    <location>
        <position position="380"/>
    </location>
    <ligand>
        <name>(6S)-NADPHX</name>
        <dbReference type="ChEBI" id="CHEBI:64076"/>
    </ligand>
</feature>
<organism evidence="22 23">
    <name type="scientific">Solirubrobacter ginsenosidimutans</name>
    <dbReference type="NCBI Taxonomy" id="490573"/>
    <lineage>
        <taxon>Bacteria</taxon>
        <taxon>Bacillati</taxon>
        <taxon>Actinomycetota</taxon>
        <taxon>Thermoleophilia</taxon>
        <taxon>Solirubrobacterales</taxon>
        <taxon>Solirubrobacteraceae</taxon>
        <taxon>Solirubrobacter</taxon>
    </lineage>
</organism>
<evidence type="ECO:0000256" key="9">
    <source>
        <dbReference type="ARBA" id="ARBA00022958"/>
    </source>
</evidence>
<keyword evidence="9 18" id="KW-0630">Potassium</keyword>
<comment type="catalytic activity">
    <reaction evidence="1 18 19">
        <text>(6R)-NADHX = (6S)-NADHX</text>
        <dbReference type="Rhea" id="RHEA:32215"/>
        <dbReference type="ChEBI" id="CHEBI:64074"/>
        <dbReference type="ChEBI" id="CHEBI:64075"/>
        <dbReference type="EC" id="5.1.99.6"/>
    </reaction>
</comment>
<feature type="binding site" evidence="18">
    <location>
        <begin position="129"/>
        <end position="135"/>
    </location>
    <ligand>
        <name>(6S)-NADPHX</name>
        <dbReference type="ChEBI" id="CHEBI:64076"/>
    </ligand>
</feature>
<dbReference type="CDD" id="cd01171">
    <property type="entry name" value="YXKO-related"/>
    <property type="match status" value="1"/>
</dbReference>
<dbReference type="GO" id="GO:0052856">
    <property type="term" value="F:NAD(P)HX epimerase activity"/>
    <property type="evidence" value="ECO:0007669"/>
    <property type="project" value="UniProtKB-UniRule"/>
</dbReference>
<dbReference type="PANTHER" id="PTHR12592">
    <property type="entry name" value="ATP-DEPENDENT (S)-NAD(P)H-HYDRATE DEHYDRATASE FAMILY MEMBER"/>
    <property type="match status" value="1"/>
</dbReference>
<evidence type="ECO:0000256" key="17">
    <source>
        <dbReference type="HAMAP-Rule" id="MF_01965"/>
    </source>
</evidence>
<comment type="similarity">
    <text evidence="17">Belongs to the NnrD/CARKD family.</text>
</comment>
<dbReference type="PROSITE" id="PS51383">
    <property type="entry name" value="YJEF_C_3"/>
    <property type="match status" value="1"/>
</dbReference>
<comment type="catalytic activity">
    <reaction evidence="15 17 19">
        <text>(6S)-NADHX + ADP = AMP + phosphate + NADH + H(+)</text>
        <dbReference type="Rhea" id="RHEA:32223"/>
        <dbReference type="ChEBI" id="CHEBI:15378"/>
        <dbReference type="ChEBI" id="CHEBI:43474"/>
        <dbReference type="ChEBI" id="CHEBI:57945"/>
        <dbReference type="ChEBI" id="CHEBI:64074"/>
        <dbReference type="ChEBI" id="CHEBI:456215"/>
        <dbReference type="ChEBI" id="CHEBI:456216"/>
        <dbReference type="EC" id="4.2.1.136"/>
    </reaction>
</comment>
<keyword evidence="23" id="KW-1185">Reference proteome</keyword>
<feature type="binding site" evidence="18">
    <location>
        <position position="125"/>
    </location>
    <ligand>
        <name>K(+)</name>
        <dbReference type="ChEBI" id="CHEBI:29103"/>
    </ligand>
</feature>
<keyword evidence="13" id="KW-0511">Multifunctional enzyme</keyword>
<evidence type="ECO:0000313" key="22">
    <source>
        <dbReference type="EMBL" id="MDA0166602.1"/>
    </source>
</evidence>
<dbReference type="Proteomes" id="UP001149140">
    <property type="component" value="Unassembled WGS sequence"/>
</dbReference>
<feature type="domain" description="YjeF C-terminal" evidence="20">
    <location>
        <begin position="222"/>
        <end position="505"/>
    </location>
</feature>
<gene>
    <name evidence="17" type="primary">nnrD</name>
    <name evidence="18" type="synonym">nnrE</name>
    <name evidence="22" type="ORF">OM076_40450</name>
</gene>
<dbReference type="PANTHER" id="PTHR12592:SF0">
    <property type="entry name" value="ATP-DEPENDENT (S)-NAD(P)H-HYDRATE DEHYDRATASE"/>
    <property type="match status" value="1"/>
</dbReference>
<evidence type="ECO:0000256" key="1">
    <source>
        <dbReference type="ARBA" id="ARBA00000013"/>
    </source>
</evidence>
<dbReference type="RefSeq" id="WP_270045861.1">
    <property type="nucleotide sequence ID" value="NZ_JAPDOD010000070.1"/>
</dbReference>
<keyword evidence="7 17" id="KW-0067">ATP-binding</keyword>
<dbReference type="GO" id="GO:0005524">
    <property type="term" value="F:ATP binding"/>
    <property type="evidence" value="ECO:0007669"/>
    <property type="project" value="UniProtKB-UniRule"/>
</dbReference>
<dbReference type="Pfam" id="PF01256">
    <property type="entry name" value="Carb_kinase"/>
    <property type="match status" value="1"/>
</dbReference>
<proteinExistence type="inferred from homology"/>
<comment type="function">
    <text evidence="14 19">Bifunctional enzyme that catalyzes the epimerization of the S- and R-forms of NAD(P)HX and the dehydration of the S-form of NAD(P)HX at the expense of ADP, which is converted to AMP. This allows the repair of both epimers of NAD(P)HX, a damaged form of NAD(P)H that is a result of enzymatic or heat-dependent hydration.</text>
</comment>
<keyword evidence="10 17" id="KW-0520">NAD</keyword>
<feature type="binding site" evidence="17">
    <location>
        <position position="447"/>
    </location>
    <ligand>
        <name>(6S)-NADPHX</name>
        <dbReference type="ChEBI" id="CHEBI:64076"/>
    </ligand>
</feature>
<dbReference type="EC" id="5.1.99.6" evidence="19"/>
<feature type="binding site" evidence="17">
    <location>
        <begin position="417"/>
        <end position="421"/>
    </location>
    <ligand>
        <name>AMP</name>
        <dbReference type="ChEBI" id="CHEBI:456215"/>
    </ligand>
</feature>
<dbReference type="InterPro" id="IPR004443">
    <property type="entry name" value="YjeF_N_dom"/>
</dbReference>
<evidence type="ECO:0000256" key="8">
    <source>
        <dbReference type="ARBA" id="ARBA00022857"/>
    </source>
</evidence>
<feature type="domain" description="YjeF N-terminal" evidence="21">
    <location>
        <begin position="16"/>
        <end position="215"/>
    </location>
</feature>
<evidence type="ECO:0000256" key="16">
    <source>
        <dbReference type="ARBA" id="ARBA00049209"/>
    </source>
</evidence>
<evidence type="ECO:0000256" key="5">
    <source>
        <dbReference type="ARBA" id="ARBA00022723"/>
    </source>
</evidence>
<dbReference type="GO" id="GO:0052855">
    <property type="term" value="F:ADP-dependent NAD(P)H-hydrate dehydratase activity"/>
    <property type="evidence" value="ECO:0007669"/>
    <property type="project" value="UniProtKB-UniRule"/>
</dbReference>
<dbReference type="HAMAP" id="MF_01965">
    <property type="entry name" value="NADHX_dehydratase"/>
    <property type="match status" value="1"/>
</dbReference>
<dbReference type="SUPFAM" id="SSF53613">
    <property type="entry name" value="Ribokinase-like"/>
    <property type="match status" value="1"/>
</dbReference>
<dbReference type="PROSITE" id="PS01050">
    <property type="entry name" value="YJEF_C_2"/>
    <property type="match status" value="1"/>
</dbReference>
<evidence type="ECO:0000256" key="7">
    <source>
        <dbReference type="ARBA" id="ARBA00022840"/>
    </source>
</evidence>
<reference evidence="22" key="1">
    <citation type="submission" date="2022-10" db="EMBL/GenBank/DDBJ databases">
        <title>The WGS of Solirubrobacter ginsenosidimutans DSM 21036.</title>
        <authorList>
            <person name="Jiang Z."/>
        </authorList>
    </citation>
    <scope>NUCLEOTIDE SEQUENCE</scope>
    <source>
        <strain evidence="22">DSM 21036</strain>
    </source>
</reference>
<comment type="cofactor">
    <cofactor evidence="17">
        <name>Mg(2+)</name>
        <dbReference type="ChEBI" id="CHEBI:18420"/>
    </cofactor>
</comment>
<keyword evidence="12 17" id="KW-0456">Lyase</keyword>
<feature type="binding site" evidence="18">
    <location>
        <begin position="63"/>
        <end position="67"/>
    </location>
    <ligand>
        <name>(6S)-NADPHX</name>
        <dbReference type="ChEBI" id="CHEBI:64076"/>
    </ligand>
</feature>
<dbReference type="NCBIfam" id="TIGR00197">
    <property type="entry name" value="yjeF_nterm"/>
    <property type="match status" value="1"/>
</dbReference>
<dbReference type="Pfam" id="PF03853">
    <property type="entry name" value="YjeF_N"/>
    <property type="match status" value="1"/>
</dbReference>
<dbReference type="GO" id="GO:0046872">
    <property type="term" value="F:metal ion binding"/>
    <property type="evidence" value="ECO:0007669"/>
    <property type="project" value="UniProtKB-UniRule"/>
</dbReference>
<evidence type="ECO:0000256" key="15">
    <source>
        <dbReference type="ARBA" id="ARBA00048238"/>
    </source>
</evidence>
<evidence type="ECO:0000259" key="21">
    <source>
        <dbReference type="PROSITE" id="PS51385"/>
    </source>
</evidence>
<evidence type="ECO:0000259" key="20">
    <source>
        <dbReference type="PROSITE" id="PS51383"/>
    </source>
</evidence>
<dbReference type="InterPro" id="IPR029056">
    <property type="entry name" value="Ribokinase-like"/>
</dbReference>
<dbReference type="Gene3D" id="3.40.1190.20">
    <property type="match status" value="1"/>
</dbReference>
<dbReference type="PROSITE" id="PS51385">
    <property type="entry name" value="YJEF_N"/>
    <property type="match status" value="1"/>
</dbReference>
<keyword evidence="6 17" id="KW-0547">Nucleotide-binding</keyword>
<evidence type="ECO:0000256" key="6">
    <source>
        <dbReference type="ARBA" id="ARBA00022741"/>
    </source>
</evidence>
<evidence type="ECO:0000256" key="3">
    <source>
        <dbReference type="ARBA" id="ARBA00006001"/>
    </source>
</evidence>
<dbReference type="Gene3D" id="3.40.50.10260">
    <property type="entry name" value="YjeF N-terminal domain"/>
    <property type="match status" value="1"/>
</dbReference>
<sequence>MSLPRWMEPLLEAGEMREIDRWAINERTIAVDELMERAGEGLAGVISRRAPAGRVVFVCGKGNNGGDGIVAARVLRQAGRDVEVLLVWPAEWMGSDAQAQLKKLPGAKPVAFEAGRLNKAQVIVDCVLGTGSSGKPRSPADQVISEMEAAKAPVIAADVPSGVDATTGEVEGPAVHCVATAAFHRPKVGLWVRPGKEYAGEVDIVDIGIPRGGPARPDAGLIGSGVLREVPRRGATSTKFSSGNVCIIGGSRGLTGAPAMTALAAMRAGAGYVTVGAPASLELSFTVRLLEAMVVGLPEDGDGHLDASGLEPVLKAVVRADAVVLGPGLSKNPQSQALARAVAPRIDVPLVVDADGLNALAGQLEEILAGRRWPTVLTPHAGELGRLLEVDSAEVERSRLRHVREAAAISKAFVVLKGDDTLVAAPSGRVAISRGRAPGLATAGTGDVLSGVIGAMLAKGMPVAQGACAGVYAHLRAGQIAAAPHGPDGVIASDVIASLPAALSA</sequence>
<evidence type="ECO:0000256" key="19">
    <source>
        <dbReference type="PIRNR" id="PIRNR017184"/>
    </source>
</evidence>
<evidence type="ECO:0000256" key="2">
    <source>
        <dbReference type="ARBA" id="ARBA00000909"/>
    </source>
</evidence>
<feature type="binding site" evidence="18">
    <location>
        <position position="64"/>
    </location>
    <ligand>
        <name>K(+)</name>
        <dbReference type="ChEBI" id="CHEBI:29103"/>
    </ligand>
</feature>
<accession>A0A9X3N1N3</accession>
<evidence type="ECO:0000256" key="10">
    <source>
        <dbReference type="ARBA" id="ARBA00023027"/>
    </source>
</evidence>
<dbReference type="InterPro" id="IPR017953">
    <property type="entry name" value="Carbohydrate_kinase_pred_CS"/>
</dbReference>
<protein>
    <recommendedName>
        <fullName evidence="19">Bifunctional NAD(P)H-hydrate repair enzyme</fullName>
    </recommendedName>
    <alternativeName>
        <fullName evidence="19">Nicotinamide nucleotide repair protein</fullName>
    </alternativeName>
    <domain>
        <recommendedName>
            <fullName evidence="19">ADP-dependent (S)-NAD(P)H-hydrate dehydratase</fullName>
            <ecNumber evidence="19">4.2.1.136</ecNumber>
        </recommendedName>
        <alternativeName>
            <fullName evidence="19">ADP-dependent NAD(P)HX dehydratase</fullName>
        </alternativeName>
    </domain>
    <domain>
        <recommendedName>
            <fullName evidence="19">NAD(P)H-hydrate epimerase</fullName>
            <ecNumber evidence="19">5.1.99.6</ecNumber>
        </recommendedName>
    </domain>
</protein>
<comment type="cofactor">
    <cofactor evidence="18 19">
        <name>K(+)</name>
        <dbReference type="ChEBI" id="CHEBI:29103"/>
    </cofactor>
    <text evidence="18 19">Binds 1 potassium ion per subunit.</text>
</comment>
<dbReference type="GO" id="GO:0046496">
    <property type="term" value="P:nicotinamide nucleotide metabolic process"/>
    <property type="evidence" value="ECO:0007669"/>
    <property type="project" value="UniProtKB-UniRule"/>
</dbReference>
<evidence type="ECO:0000256" key="11">
    <source>
        <dbReference type="ARBA" id="ARBA00023235"/>
    </source>
</evidence>
<evidence type="ECO:0000313" key="23">
    <source>
        <dbReference type="Proteomes" id="UP001149140"/>
    </source>
</evidence>